<dbReference type="InterPro" id="IPR019275">
    <property type="entry name" value="DUF2301"/>
</dbReference>
<keyword evidence="2" id="KW-1133">Transmembrane helix</keyword>
<keyword evidence="4" id="KW-1185">Reference proteome</keyword>
<proteinExistence type="predicted"/>
<feature type="transmembrane region" description="Helical" evidence="2">
    <location>
        <begin position="144"/>
        <end position="164"/>
    </location>
</feature>
<dbReference type="Pfam" id="PF10063">
    <property type="entry name" value="DUF2301"/>
    <property type="match status" value="1"/>
</dbReference>
<dbReference type="PANTHER" id="PTHR36716:SF2">
    <property type="entry name" value="F3H9.20 PROTEIN"/>
    <property type="match status" value="1"/>
</dbReference>
<dbReference type="PANTHER" id="PTHR36716">
    <property type="entry name" value="F3H9.20 PROTEIN"/>
    <property type="match status" value="1"/>
</dbReference>
<feature type="transmembrane region" description="Helical" evidence="2">
    <location>
        <begin position="179"/>
        <end position="196"/>
    </location>
</feature>
<dbReference type="AlphaFoldDB" id="A0A8T0J0S7"/>
<feature type="transmembrane region" description="Helical" evidence="2">
    <location>
        <begin position="230"/>
        <end position="247"/>
    </location>
</feature>
<accession>A0A8T0J0S7</accession>
<evidence type="ECO:0000313" key="4">
    <source>
        <dbReference type="Proteomes" id="UP000822688"/>
    </source>
</evidence>
<comment type="caution">
    <text evidence="3">The sequence shown here is derived from an EMBL/GenBank/DDBJ whole genome shotgun (WGS) entry which is preliminary data.</text>
</comment>
<gene>
    <name evidence="3" type="ORF">KC19_2G257100</name>
</gene>
<feature type="transmembrane region" description="Helical" evidence="2">
    <location>
        <begin position="79"/>
        <end position="98"/>
    </location>
</feature>
<name>A0A8T0J0S7_CERPU</name>
<dbReference type="EMBL" id="CM026422">
    <property type="protein sequence ID" value="KAG0588626.1"/>
    <property type="molecule type" value="Genomic_DNA"/>
</dbReference>
<keyword evidence="2" id="KW-0472">Membrane</keyword>
<dbReference type="Proteomes" id="UP000822688">
    <property type="component" value="Chromosome 2"/>
</dbReference>
<evidence type="ECO:0000313" key="3">
    <source>
        <dbReference type="EMBL" id="KAG0588626.1"/>
    </source>
</evidence>
<keyword evidence="2" id="KW-0812">Transmembrane</keyword>
<feature type="transmembrane region" description="Helical" evidence="2">
    <location>
        <begin position="118"/>
        <end position="137"/>
    </location>
</feature>
<protein>
    <submittedName>
        <fullName evidence="3">Uncharacterized protein</fullName>
    </submittedName>
</protein>
<feature type="region of interest" description="Disordered" evidence="1">
    <location>
        <begin position="23"/>
        <end position="57"/>
    </location>
</feature>
<reference evidence="3" key="1">
    <citation type="submission" date="2020-06" db="EMBL/GenBank/DDBJ databases">
        <title>WGS assembly of Ceratodon purpureus strain R40.</title>
        <authorList>
            <person name="Carey S.B."/>
            <person name="Jenkins J."/>
            <person name="Shu S."/>
            <person name="Lovell J.T."/>
            <person name="Sreedasyam A."/>
            <person name="Maumus F."/>
            <person name="Tiley G.P."/>
            <person name="Fernandez-Pozo N."/>
            <person name="Barry K."/>
            <person name="Chen C."/>
            <person name="Wang M."/>
            <person name="Lipzen A."/>
            <person name="Daum C."/>
            <person name="Saski C.A."/>
            <person name="Payton A.C."/>
            <person name="Mcbreen J.C."/>
            <person name="Conrad R.E."/>
            <person name="Kollar L.M."/>
            <person name="Olsson S."/>
            <person name="Huttunen S."/>
            <person name="Landis J.B."/>
            <person name="Wickett N.J."/>
            <person name="Johnson M.G."/>
            <person name="Rensing S.A."/>
            <person name="Grimwood J."/>
            <person name="Schmutz J."/>
            <person name="Mcdaniel S.F."/>
        </authorList>
    </citation>
    <scope>NUCLEOTIDE SEQUENCE</scope>
    <source>
        <strain evidence="3">R40</strain>
    </source>
</reference>
<sequence length="294" mass="31399">MAAIIFTPLASLGCRQPHLVALPHGRRARPSPRPVSMRWRSPTAMASVTPPPGSNSPPQLYPGVYGPWSVDSADVREVVLYRAGLVTAATTFIAGASTALLPEDNAVKGLIQGLYDPLYVVGAGGLGASLFLIHIYVTPIKRTLQLLWAVGVLGSLGIAVNFAAPVNQGLVEFVLNNRAGIWAVGPLFASLTGLVFKEGLCYGKLEAAALFFVIPSLLLGRLSGVMDEKVQLGLLAAWMALFALFASRKFTQPIKDDIGDKSVFMFNALSEDEQQALLSRLQSQQALQKTEVAD</sequence>
<feature type="transmembrane region" description="Helical" evidence="2">
    <location>
        <begin position="208"/>
        <end position="224"/>
    </location>
</feature>
<evidence type="ECO:0000256" key="2">
    <source>
        <dbReference type="SAM" id="Phobius"/>
    </source>
</evidence>
<evidence type="ECO:0000256" key="1">
    <source>
        <dbReference type="SAM" id="MobiDB-lite"/>
    </source>
</evidence>
<organism evidence="3 4">
    <name type="scientific">Ceratodon purpureus</name>
    <name type="common">Fire moss</name>
    <name type="synonym">Dicranum purpureum</name>
    <dbReference type="NCBI Taxonomy" id="3225"/>
    <lineage>
        <taxon>Eukaryota</taxon>
        <taxon>Viridiplantae</taxon>
        <taxon>Streptophyta</taxon>
        <taxon>Embryophyta</taxon>
        <taxon>Bryophyta</taxon>
        <taxon>Bryophytina</taxon>
        <taxon>Bryopsida</taxon>
        <taxon>Dicranidae</taxon>
        <taxon>Pseudoditrichales</taxon>
        <taxon>Ditrichaceae</taxon>
        <taxon>Ceratodon</taxon>
    </lineage>
</organism>
<dbReference type="GO" id="GO:0009507">
    <property type="term" value="C:chloroplast"/>
    <property type="evidence" value="ECO:0007669"/>
    <property type="project" value="TreeGrafter"/>
</dbReference>